<accession>A0ABP1QKZ3</accession>
<proteinExistence type="predicted"/>
<evidence type="ECO:0000256" key="1">
    <source>
        <dbReference type="SAM" id="Phobius"/>
    </source>
</evidence>
<reference evidence="2 3" key="1">
    <citation type="submission" date="2024-08" db="EMBL/GenBank/DDBJ databases">
        <authorList>
            <person name="Cucini C."/>
            <person name="Frati F."/>
        </authorList>
    </citation>
    <scope>NUCLEOTIDE SEQUENCE [LARGE SCALE GENOMIC DNA]</scope>
</reference>
<dbReference type="EMBL" id="CAXLJM020000034">
    <property type="protein sequence ID" value="CAL8102563.1"/>
    <property type="molecule type" value="Genomic_DNA"/>
</dbReference>
<keyword evidence="1" id="KW-0812">Transmembrane</keyword>
<keyword evidence="1" id="KW-0472">Membrane</keyword>
<dbReference type="Proteomes" id="UP001642540">
    <property type="component" value="Unassembled WGS sequence"/>
</dbReference>
<comment type="caution">
    <text evidence="2">The sequence shown here is derived from an EMBL/GenBank/DDBJ whole genome shotgun (WGS) entry which is preliminary data.</text>
</comment>
<sequence>MPRRSNGTNIDSNDSFIRVRSGYSNVYAVNAHLLSTEKEECDSKLSESDTLKMTQGRTYEDMSFLGVFFNFQYYLLLIPFKTVLETGTNQYRIQTHIVQKIFCLCIHTVVILIVTSLLILAVLRLTNNLEPKIVDIFTLVSILSTFVSFFLTIFMVWRRREEYLEVVENTRVNLKRAQKIKLLV</sequence>
<name>A0ABP1QKZ3_9HEXA</name>
<gene>
    <name evidence="2" type="ORF">ODALV1_LOCUS11181</name>
</gene>
<feature type="transmembrane region" description="Helical" evidence="1">
    <location>
        <begin position="101"/>
        <end position="124"/>
    </location>
</feature>
<evidence type="ECO:0000313" key="2">
    <source>
        <dbReference type="EMBL" id="CAL8102563.1"/>
    </source>
</evidence>
<keyword evidence="1" id="KW-1133">Transmembrane helix</keyword>
<feature type="transmembrane region" description="Helical" evidence="1">
    <location>
        <begin position="136"/>
        <end position="157"/>
    </location>
</feature>
<organism evidence="2 3">
    <name type="scientific">Orchesella dallaii</name>
    <dbReference type="NCBI Taxonomy" id="48710"/>
    <lineage>
        <taxon>Eukaryota</taxon>
        <taxon>Metazoa</taxon>
        <taxon>Ecdysozoa</taxon>
        <taxon>Arthropoda</taxon>
        <taxon>Hexapoda</taxon>
        <taxon>Collembola</taxon>
        <taxon>Entomobryomorpha</taxon>
        <taxon>Entomobryoidea</taxon>
        <taxon>Orchesellidae</taxon>
        <taxon>Orchesellinae</taxon>
        <taxon>Orchesella</taxon>
    </lineage>
</organism>
<evidence type="ECO:0000313" key="3">
    <source>
        <dbReference type="Proteomes" id="UP001642540"/>
    </source>
</evidence>
<protein>
    <submittedName>
        <fullName evidence="2">Uncharacterized protein</fullName>
    </submittedName>
</protein>
<keyword evidence="3" id="KW-1185">Reference proteome</keyword>